<feature type="region of interest" description="Disordered" evidence="2">
    <location>
        <begin position="95"/>
        <end position="168"/>
    </location>
</feature>
<dbReference type="CDD" id="cd12193">
    <property type="entry name" value="bZIP_GCN4"/>
    <property type="match status" value="1"/>
</dbReference>
<name>A0A317XMF7_9BASI</name>
<keyword evidence="1" id="KW-0175">Coiled coil</keyword>
<keyword evidence="5" id="KW-1185">Reference proteome</keyword>
<sequence>CTFLVDHEAGPTCSSKRTSRSDHRNSFSSSYEEGIDSLTPQTQPFSPTTTNKLSSDLPFGLISTLSSSTNTRNLSPTAPNKLSYTLPSWLTPLSLQSPSSAPTHNQQASQPSPTSSTLPSRPFLNGAHLPTHDSPPSQSSSFLNNLPSHQQQPTSISTSDVRSSSSQASNNAFLRAPLAAAISNPASPTAQANLLRQLQSVLASIRPAQAQSANTASAASLTSAQAPVSHIQQAFAQAQPASAPAFNRRHTVASSQQQHRQRPSSSTQFSSITPAQKQRIEQIRFYQRLIAQLRSTMPSSSATDAGVQALPLGALSFLDADKIDAGLNASFGLNPMSADDPSWIGHGFQAQAAEDFLSSPDWTDPSPALTDSMSFELDSCGPSPLLPLDSYEEDFGVPGIAGAPLFPRNDGYASSNVSPFEAAQSDFAATATTGDFGSVDAGSNFSLFPDDAAAAAAIANKTGKGPAEMAFSKLGKATGNDSPAMTLLRALSSAALSNASVAATVATTTAAAPAVAAPALTASPLAFTSMAAPAMPTAIPIATVAEPAQVIEEQLAAAADDYDRSRSSSPSLSRRSSSSKSESRGTKRRLESADLLPLDAPIQKRNYYTVSATSRRDTVAEVDAFAAEEDAIRREKDPRVAKRLSNTLAARRSRHRKAEELRLLHEKIDALTSEVETWKKRCELAEKERDEARA</sequence>
<evidence type="ECO:0000259" key="3">
    <source>
        <dbReference type="PROSITE" id="PS50217"/>
    </source>
</evidence>
<dbReference type="STRING" id="1882483.A0A317XMF7"/>
<feature type="compositionally biased region" description="Low complexity" evidence="2">
    <location>
        <begin position="155"/>
        <end position="168"/>
    </location>
</feature>
<feature type="region of interest" description="Disordered" evidence="2">
    <location>
        <begin position="558"/>
        <end position="595"/>
    </location>
</feature>
<evidence type="ECO:0000256" key="1">
    <source>
        <dbReference type="SAM" id="Coils"/>
    </source>
</evidence>
<feature type="region of interest" description="Disordered" evidence="2">
    <location>
        <begin position="235"/>
        <end position="276"/>
    </location>
</feature>
<proteinExistence type="predicted"/>
<feature type="compositionally biased region" description="Polar residues" evidence="2">
    <location>
        <begin position="134"/>
        <end position="154"/>
    </location>
</feature>
<evidence type="ECO:0000313" key="4">
    <source>
        <dbReference type="EMBL" id="PWY99513.1"/>
    </source>
</evidence>
<feature type="non-terminal residue" evidence="4">
    <location>
        <position position="1"/>
    </location>
</feature>
<protein>
    <recommendedName>
        <fullName evidence="3">BZIP domain-containing protein</fullName>
    </recommendedName>
</protein>
<dbReference type="AlphaFoldDB" id="A0A317XMF7"/>
<dbReference type="EMBL" id="KZ819195">
    <property type="protein sequence ID" value="PWY99513.1"/>
    <property type="molecule type" value="Genomic_DNA"/>
</dbReference>
<dbReference type="GO" id="GO:0003700">
    <property type="term" value="F:DNA-binding transcription factor activity"/>
    <property type="evidence" value="ECO:0007669"/>
    <property type="project" value="InterPro"/>
</dbReference>
<reference evidence="4 5" key="1">
    <citation type="journal article" date="2018" name="Mol. Biol. Evol.">
        <title>Broad Genomic Sampling Reveals a Smut Pathogenic Ancestry of the Fungal Clade Ustilaginomycotina.</title>
        <authorList>
            <person name="Kijpornyongpan T."/>
            <person name="Mondo S.J."/>
            <person name="Barry K."/>
            <person name="Sandor L."/>
            <person name="Lee J."/>
            <person name="Lipzen A."/>
            <person name="Pangilinan J."/>
            <person name="LaButti K."/>
            <person name="Hainaut M."/>
            <person name="Henrissat B."/>
            <person name="Grigoriev I.V."/>
            <person name="Spatafora J.W."/>
            <person name="Aime M.C."/>
        </authorList>
    </citation>
    <scope>NUCLEOTIDE SEQUENCE [LARGE SCALE GENOMIC DNA]</scope>
    <source>
        <strain evidence="4 5">MCA 3645</strain>
    </source>
</reference>
<feature type="compositionally biased region" description="Low complexity" evidence="2">
    <location>
        <begin position="567"/>
        <end position="580"/>
    </location>
</feature>
<feature type="compositionally biased region" description="Low complexity" evidence="2">
    <location>
        <begin position="235"/>
        <end position="246"/>
    </location>
</feature>
<dbReference type="InParanoid" id="A0A317XMF7"/>
<feature type="region of interest" description="Disordered" evidence="2">
    <location>
        <begin position="1"/>
        <end position="53"/>
    </location>
</feature>
<evidence type="ECO:0000256" key="2">
    <source>
        <dbReference type="SAM" id="MobiDB-lite"/>
    </source>
</evidence>
<feature type="domain" description="BZIP" evidence="3">
    <location>
        <begin position="636"/>
        <end position="694"/>
    </location>
</feature>
<gene>
    <name evidence="4" type="ORF">BCV70DRAFT_145949</name>
</gene>
<dbReference type="Proteomes" id="UP000246740">
    <property type="component" value="Unassembled WGS sequence"/>
</dbReference>
<feature type="compositionally biased region" description="Polar residues" evidence="2">
    <location>
        <begin position="95"/>
        <end position="105"/>
    </location>
</feature>
<dbReference type="Gene3D" id="3.30.160.60">
    <property type="entry name" value="Classic Zinc Finger"/>
    <property type="match status" value="1"/>
</dbReference>
<organism evidence="4 5">
    <name type="scientific">Testicularia cyperi</name>
    <dbReference type="NCBI Taxonomy" id="1882483"/>
    <lineage>
        <taxon>Eukaryota</taxon>
        <taxon>Fungi</taxon>
        <taxon>Dikarya</taxon>
        <taxon>Basidiomycota</taxon>
        <taxon>Ustilaginomycotina</taxon>
        <taxon>Ustilaginomycetes</taxon>
        <taxon>Ustilaginales</taxon>
        <taxon>Anthracoideaceae</taxon>
        <taxon>Testicularia</taxon>
    </lineage>
</organism>
<feature type="compositionally biased region" description="Low complexity" evidence="2">
    <location>
        <begin position="39"/>
        <end position="50"/>
    </location>
</feature>
<dbReference type="PROSITE" id="PS00036">
    <property type="entry name" value="BZIP_BASIC"/>
    <property type="match status" value="1"/>
</dbReference>
<dbReference type="InterPro" id="IPR004827">
    <property type="entry name" value="bZIP"/>
</dbReference>
<dbReference type="SUPFAM" id="SSF57959">
    <property type="entry name" value="Leucine zipper domain"/>
    <property type="match status" value="1"/>
</dbReference>
<accession>A0A317XMF7</accession>
<feature type="compositionally biased region" description="Basic and acidic residues" evidence="2">
    <location>
        <begin position="581"/>
        <end position="592"/>
    </location>
</feature>
<dbReference type="InterPro" id="IPR046347">
    <property type="entry name" value="bZIP_sf"/>
</dbReference>
<dbReference type="PROSITE" id="PS50217">
    <property type="entry name" value="BZIP"/>
    <property type="match status" value="1"/>
</dbReference>
<dbReference type="OrthoDB" id="2257100at2759"/>
<feature type="compositionally biased region" description="Low complexity" evidence="2">
    <location>
        <begin position="254"/>
        <end position="268"/>
    </location>
</feature>
<feature type="compositionally biased region" description="Low complexity" evidence="2">
    <location>
        <begin position="106"/>
        <end position="120"/>
    </location>
</feature>
<feature type="non-terminal residue" evidence="4">
    <location>
        <position position="694"/>
    </location>
</feature>
<feature type="coiled-coil region" evidence="1">
    <location>
        <begin position="661"/>
        <end position="688"/>
    </location>
</feature>
<evidence type="ECO:0000313" key="5">
    <source>
        <dbReference type="Proteomes" id="UP000246740"/>
    </source>
</evidence>